<dbReference type="EMBL" id="JATAAI010000039">
    <property type="protein sequence ID" value="KAK1734466.1"/>
    <property type="molecule type" value="Genomic_DNA"/>
</dbReference>
<evidence type="ECO:0000256" key="1">
    <source>
        <dbReference type="ARBA" id="ARBA00022801"/>
    </source>
</evidence>
<dbReference type="EC" id="3.6.4.-" evidence="5"/>
<dbReference type="GO" id="GO:0016787">
    <property type="term" value="F:hydrolase activity"/>
    <property type="evidence" value="ECO:0007669"/>
    <property type="project" value="UniProtKB-KW"/>
</dbReference>
<feature type="compositionally biased region" description="Basic and acidic residues" evidence="2">
    <location>
        <begin position="161"/>
        <end position="172"/>
    </location>
</feature>
<dbReference type="CDD" id="cd17919">
    <property type="entry name" value="DEXHc_Snf"/>
    <property type="match status" value="1"/>
</dbReference>
<dbReference type="AlphaFoldDB" id="A0AAD8XV69"/>
<evidence type="ECO:0000313" key="5">
    <source>
        <dbReference type="EMBL" id="KAK1734466.1"/>
    </source>
</evidence>
<dbReference type="GO" id="GO:0005524">
    <property type="term" value="F:ATP binding"/>
    <property type="evidence" value="ECO:0007669"/>
    <property type="project" value="InterPro"/>
</dbReference>
<feature type="domain" description="Helicase C-terminal" evidence="4">
    <location>
        <begin position="631"/>
        <end position="790"/>
    </location>
</feature>
<feature type="compositionally biased region" description="Basic and acidic residues" evidence="2">
    <location>
        <begin position="819"/>
        <end position="831"/>
    </location>
</feature>
<sequence length="1148" mass="128426">MMGIRVEGPAYIFGDNQSVLANTTNPGSVLKKKCAAVAYHLVREGVARGEWITAYINTHDNIADLLTKPMTAGEKRNGNVECGSTSGCSGVFEYTRVVSTPSDAQPSHHIIPKAMLTKPANAMEYAAGSVMNYFSDSHEEKKDDGDVVVAPPPAAAAAAIKNDEEDKTDSPRRTGRKRTSTTMIIDGHVVKTANNYVVKGDRYVSGAFEADAPKLKKAAVASSNNDQKPRAPRKIPDYVKQRGEHNNIIKQRIAADNSKRFNYMTRHFAALEPFVDDKVKAALQRNQKVAVAEPENRTVLGTQPDAVQTTLRDYQMIGLDWMVKMHQKGMPWVLGDEMGLGKTLQTISVIAHLKENIPNFNGPSLVICPLSVLYSWCAEVKKHAPTLKCFRFHASDPNEREQQKHTMMHDIMSYDIVVTTYEMAKNPQIVGLIRNTYFNLCVLDEGHVIKNLTSQIAEAVRKIHCQTRVILTGTPLQNNLVELYAILNFLYPQYFTTPEIFADAFDITHNRIDPEMLLKANKLLQKFMIRRLKDEVEKLMPKKIETKILCPLSSSQIFWYKGYLMNDVDSIVKMMEEEDPNALAGKGTMLRNLIMQLRKVCLHPYLFDFAEPNMTETTVEELIATSGKLAVLDKILMSLFKKGHRTCIFSQFTSMLNILEDYCILRGWKYCRFDGGTPRAQRNHIINQFNAPGSTDFIFLMSTRSGGLGINLQTADTCILFDSDWNPQPDLQAMARVHRIGQKKTVHVYRLISAGTVEERIVERAEKKLYLDQMVNRGVSNGAMDEEDDGLNTSELLASLTFGSNAIFKSDNNLPTDSDISRITDRNRSEESSEGLLQGGVSKTASDFDKDKELTDTRSFLGVDFRKLREEKEQKLSGKGSKSKNKMLDKLKSEWMQAQAGETEEEMGKGKRNRKSRLLQVASNGSGWGQSHVPVLAMNDYDLQSGEPSVWRETKKSKVVPQKKKVNNFINQNFCQNCGDGGLLIECPRCPVSVHSNCCGLHPDDFMCCNHHHCITCGKNAIGGGGLLYRCQSCPHAYCPDCLPAGDVRFLGTNVPRFEKLGFTGNNLYQYIHCSKQCEEVAKAEFGFKEEAINQNCQKSLGIWQRSTPSKGARASPRKTPSKGARVSPRKTPRNMSPKKDVVDLTSP</sequence>
<dbReference type="InterPro" id="IPR038718">
    <property type="entry name" value="SNF2-like_sf"/>
</dbReference>
<dbReference type="Pfam" id="PF00176">
    <property type="entry name" value="SNF2-rel_dom"/>
    <property type="match status" value="1"/>
</dbReference>
<evidence type="ECO:0000259" key="4">
    <source>
        <dbReference type="PROSITE" id="PS51194"/>
    </source>
</evidence>
<dbReference type="Pfam" id="PF00271">
    <property type="entry name" value="Helicase_C"/>
    <property type="match status" value="1"/>
</dbReference>
<proteinExistence type="predicted"/>
<feature type="region of interest" description="Disordered" evidence="2">
    <location>
        <begin position="813"/>
        <end position="844"/>
    </location>
</feature>
<keyword evidence="6" id="KW-1185">Reference proteome</keyword>
<dbReference type="Gene3D" id="3.40.50.10810">
    <property type="entry name" value="Tandem AAA-ATPase domain"/>
    <property type="match status" value="1"/>
</dbReference>
<feature type="region of interest" description="Disordered" evidence="2">
    <location>
        <begin position="157"/>
        <end position="180"/>
    </location>
</feature>
<dbReference type="CDD" id="cd09272">
    <property type="entry name" value="RNase_HI_RT_Ty1"/>
    <property type="match status" value="1"/>
</dbReference>
<dbReference type="PANTHER" id="PTHR10799">
    <property type="entry name" value="SNF2/RAD54 HELICASE FAMILY"/>
    <property type="match status" value="1"/>
</dbReference>
<feature type="region of interest" description="Disordered" evidence="2">
    <location>
        <begin position="1105"/>
        <end position="1148"/>
    </location>
</feature>
<dbReference type="CDD" id="cd18793">
    <property type="entry name" value="SF2_C_SNF"/>
    <property type="match status" value="1"/>
</dbReference>
<accession>A0AAD8XV69</accession>
<dbReference type="InterPro" id="IPR001650">
    <property type="entry name" value="Helicase_C-like"/>
</dbReference>
<dbReference type="InterPro" id="IPR014001">
    <property type="entry name" value="Helicase_ATP-bd"/>
</dbReference>
<organism evidence="5 6">
    <name type="scientific">Skeletonema marinoi</name>
    <dbReference type="NCBI Taxonomy" id="267567"/>
    <lineage>
        <taxon>Eukaryota</taxon>
        <taxon>Sar</taxon>
        <taxon>Stramenopiles</taxon>
        <taxon>Ochrophyta</taxon>
        <taxon>Bacillariophyta</taxon>
        <taxon>Coscinodiscophyceae</taxon>
        <taxon>Thalassiosirophycidae</taxon>
        <taxon>Thalassiosirales</taxon>
        <taxon>Skeletonemataceae</taxon>
        <taxon>Skeletonema</taxon>
        <taxon>Skeletonema marinoi-dohrnii complex</taxon>
    </lineage>
</organism>
<comment type="caution">
    <text evidence="5">The sequence shown here is derived from an EMBL/GenBank/DDBJ whole genome shotgun (WGS) entry which is preliminary data.</text>
</comment>
<evidence type="ECO:0000256" key="2">
    <source>
        <dbReference type="SAM" id="MobiDB-lite"/>
    </source>
</evidence>
<dbReference type="SMART" id="SM00487">
    <property type="entry name" value="DEXDc"/>
    <property type="match status" value="1"/>
</dbReference>
<name>A0AAD8XV69_9STRA</name>
<gene>
    <name evidence="5" type="ORF">QTG54_014973</name>
</gene>
<dbReference type="InterPro" id="IPR013083">
    <property type="entry name" value="Znf_RING/FYVE/PHD"/>
</dbReference>
<evidence type="ECO:0000259" key="3">
    <source>
        <dbReference type="PROSITE" id="PS51192"/>
    </source>
</evidence>
<dbReference type="SMART" id="SM00490">
    <property type="entry name" value="HELICc"/>
    <property type="match status" value="1"/>
</dbReference>
<dbReference type="SUPFAM" id="SSF52540">
    <property type="entry name" value="P-loop containing nucleoside triphosphate hydrolases"/>
    <property type="match status" value="2"/>
</dbReference>
<dbReference type="InterPro" id="IPR049730">
    <property type="entry name" value="SNF2/RAD54-like_C"/>
</dbReference>
<reference evidence="5" key="1">
    <citation type="submission" date="2023-06" db="EMBL/GenBank/DDBJ databases">
        <title>Survivors Of The Sea: Transcriptome response of Skeletonema marinoi to long-term dormancy.</title>
        <authorList>
            <person name="Pinder M.I.M."/>
            <person name="Kourtchenko O."/>
            <person name="Robertson E.K."/>
            <person name="Larsson T."/>
            <person name="Maumus F."/>
            <person name="Osuna-Cruz C.M."/>
            <person name="Vancaester E."/>
            <person name="Stenow R."/>
            <person name="Vandepoele K."/>
            <person name="Ploug H."/>
            <person name="Bruchert V."/>
            <person name="Godhe A."/>
            <person name="Topel M."/>
        </authorList>
    </citation>
    <scope>NUCLEOTIDE SEQUENCE</scope>
    <source>
        <strain evidence="5">R05AC</strain>
    </source>
</reference>
<dbReference type="PROSITE" id="PS51194">
    <property type="entry name" value="HELICASE_CTER"/>
    <property type="match status" value="1"/>
</dbReference>
<dbReference type="Gene3D" id="3.40.50.300">
    <property type="entry name" value="P-loop containing nucleotide triphosphate hydrolases"/>
    <property type="match status" value="1"/>
</dbReference>
<dbReference type="InterPro" id="IPR027417">
    <property type="entry name" value="P-loop_NTPase"/>
</dbReference>
<evidence type="ECO:0000313" key="6">
    <source>
        <dbReference type="Proteomes" id="UP001224775"/>
    </source>
</evidence>
<feature type="domain" description="Helicase ATP-binding" evidence="3">
    <location>
        <begin position="323"/>
        <end position="493"/>
    </location>
</feature>
<dbReference type="Gene3D" id="3.30.40.10">
    <property type="entry name" value="Zinc/RING finger domain, C3HC4 (zinc finger)"/>
    <property type="match status" value="1"/>
</dbReference>
<dbReference type="PROSITE" id="PS51192">
    <property type="entry name" value="HELICASE_ATP_BIND_1"/>
    <property type="match status" value="1"/>
</dbReference>
<keyword evidence="1 5" id="KW-0378">Hydrolase</keyword>
<dbReference type="InterPro" id="IPR000330">
    <property type="entry name" value="SNF2_N"/>
</dbReference>
<dbReference type="Proteomes" id="UP001224775">
    <property type="component" value="Unassembled WGS sequence"/>
</dbReference>
<protein>
    <submittedName>
        <fullName evidence="5">Chromatin-remodeling complex ATPase chain</fullName>
        <ecNumber evidence="5">3.6.4.-</ecNumber>
    </submittedName>
</protein>
<feature type="compositionally biased region" description="Basic and acidic residues" evidence="2">
    <location>
        <begin position="1138"/>
        <end position="1148"/>
    </location>
</feature>